<accession>A0A6N7YEK8</accession>
<dbReference type="PROSITE" id="PS51782">
    <property type="entry name" value="LYSM"/>
    <property type="match status" value="1"/>
</dbReference>
<dbReference type="SUPFAM" id="SSF54106">
    <property type="entry name" value="LysM domain"/>
    <property type="match status" value="1"/>
</dbReference>
<dbReference type="Pfam" id="PF01476">
    <property type="entry name" value="LysM"/>
    <property type="match status" value="1"/>
</dbReference>
<comment type="caution">
    <text evidence="2">The sequence shown here is derived from an EMBL/GenBank/DDBJ whole genome shotgun (WGS) entry which is preliminary data.</text>
</comment>
<dbReference type="AlphaFoldDB" id="A0A6N7YEK8"/>
<gene>
    <name evidence="2" type="ORF">FYJ25_07050</name>
</gene>
<dbReference type="SMART" id="SM00257">
    <property type="entry name" value="LysM"/>
    <property type="match status" value="1"/>
</dbReference>
<evidence type="ECO:0000313" key="2">
    <source>
        <dbReference type="EMBL" id="MSU82115.1"/>
    </source>
</evidence>
<dbReference type="InterPro" id="IPR036779">
    <property type="entry name" value="LysM_dom_sf"/>
</dbReference>
<evidence type="ECO:0000313" key="3">
    <source>
        <dbReference type="Proteomes" id="UP000433359"/>
    </source>
</evidence>
<reference evidence="2 3" key="1">
    <citation type="submission" date="2019-08" db="EMBL/GenBank/DDBJ databases">
        <title>In-depth cultivation of the pig gut microbiome towards novel bacterial diversity and tailored functional studies.</title>
        <authorList>
            <person name="Wylensek D."/>
            <person name="Hitch T.C.A."/>
            <person name="Clavel T."/>
        </authorList>
    </citation>
    <scope>NUCLEOTIDE SEQUENCE [LARGE SCALE GENOMIC DNA]</scope>
    <source>
        <strain evidence="2 3">BSM-383-APC-4H</strain>
    </source>
</reference>
<dbReference type="Gene3D" id="3.10.350.10">
    <property type="entry name" value="LysM domain"/>
    <property type="match status" value="1"/>
</dbReference>
<organism evidence="2 3">
    <name type="scientific">Anaerobutyricum soehngenii</name>
    <dbReference type="NCBI Taxonomy" id="105843"/>
    <lineage>
        <taxon>Bacteria</taxon>
        <taxon>Bacillati</taxon>
        <taxon>Bacillota</taxon>
        <taxon>Clostridia</taxon>
        <taxon>Lachnospirales</taxon>
        <taxon>Lachnospiraceae</taxon>
        <taxon>Anaerobutyricum</taxon>
    </lineage>
</organism>
<dbReference type="InterPro" id="IPR018392">
    <property type="entry name" value="LysM"/>
</dbReference>
<feature type="domain" description="LysM" evidence="1">
    <location>
        <begin position="479"/>
        <end position="522"/>
    </location>
</feature>
<proteinExistence type="predicted"/>
<dbReference type="InterPro" id="IPR024300">
    <property type="entry name" value="SipL_SPOCS_dom"/>
</dbReference>
<dbReference type="Proteomes" id="UP000433359">
    <property type="component" value="Unassembled WGS sequence"/>
</dbReference>
<dbReference type="CDD" id="cd00118">
    <property type="entry name" value="LysM"/>
    <property type="match status" value="1"/>
</dbReference>
<dbReference type="EMBL" id="VULP01000011">
    <property type="protein sequence ID" value="MSU82115.1"/>
    <property type="molecule type" value="Genomic_DNA"/>
</dbReference>
<name>A0A6N7YEK8_9FIRM</name>
<evidence type="ECO:0000259" key="1">
    <source>
        <dbReference type="PROSITE" id="PS51782"/>
    </source>
</evidence>
<sequence length="531" mass="60518">MQGGGCIMKVEKKAVRSGILKLEKNVQITLDEDMNVPDTRPDVEKIIESRGEVHIDEIEVLTDRLRLRGNFLVQILYLSTDPEQQISCMEHDFAIEEFMNVEGAESSDIAKVTADLEDLTISIINSRKCGVRSVIYFHIAISEMKFVECTTGIEKKENVQCLYESPSMTEIIMNKKDIQRIKATVSLPAGKPNIREILWNSTQLRDVDIRMLENKLAIRGSVFLFVLYQAEEGKEPVQYYDWEIPFTNELECADSQENLIGNIAVLLGNHQVTIKPDIDGEPRDIEMEVVLDLDLKAYHEFKMPLLKDMYANNRKLKLKTSPIQFENLIFQNNAKTKVSQRVEAATGEIHKLLQVLNVEGNVRIEDFHFAKQGIATEGLIFCNVLYIAGDDTVPIQSKEVVIPFEYLVEIPEVMESDRCEIRGVLEQIGGYVVDSNELEIRAVAGIYVTGFSPQTMYMIDEVEEIPYTEEEISKIPSITGYIVKEGDTLWNIAKHYGTTIEKMKQYNENLTEPLESGQKIFLLKEMENLVI</sequence>
<protein>
    <submittedName>
        <fullName evidence="2">DUF3794 domain-containing protein</fullName>
    </submittedName>
</protein>
<dbReference type="Pfam" id="PF12673">
    <property type="entry name" value="SipL"/>
    <property type="match status" value="3"/>
</dbReference>